<dbReference type="Proteomes" id="UP000797356">
    <property type="component" value="Chromosome 11"/>
</dbReference>
<dbReference type="InterPro" id="IPR036093">
    <property type="entry name" value="NAC_dom_sf"/>
</dbReference>
<dbReference type="InterPro" id="IPR003441">
    <property type="entry name" value="NAC-dom"/>
</dbReference>
<keyword evidence="4" id="KW-0539">Nucleus</keyword>
<reference evidence="7" key="2">
    <citation type="submission" date="2019-07" db="EMBL/GenBank/DDBJ databases">
        <authorList>
            <person name="Yang Y."/>
            <person name="Bocs S."/>
            <person name="Baudouin L."/>
        </authorList>
    </citation>
    <scope>NUCLEOTIDE SEQUENCE</scope>
    <source>
        <tissue evidence="7">Spear leaf of Hainan Tall coconut</tissue>
    </source>
</reference>
<dbReference type="EMBL" id="CM017882">
    <property type="protein sequence ID" value="KAG1363896.1"/>
    <property type="molecule type" value="Genomic_DNA"/>
</dbReference>
<evidence type="ECO:0000256" key="1">
    <source>
        <dbReference type="ARBA" id="ARBA00023015"/>
    </source>
</evidence>
<name>A0A8K0IP29_COCNU</name>
<protein>
    <submittedName>
        <fullName evidence="7">Putative NAC domain-containing protein 79</fullName>
    </submittedName>
</protein>
<dbReference type="PANTHER" id="PTHR31744:SF86">
    <property type="entry name" value="PROTEIN CUP-SHAPED COTYLEDON 3"/>
    <property type="match status" value="1"/>
</dbReference>
<comment type="caution">
    <text evidence="7">The sequence shown here is derived from an EMBL/GenBank/DDBJ whole genome shotgun (WGS) entry which is preliminary data.</text>
</comment>
<sequence length="239" mass="26990">MGEREWYFFGLRDRKYPTGLRTNRAAGAGYWKATGKDREVRSGSSGALVGMKKTLVFYKRRAPRGEKTKWVLHEYRLEGEDHGRHKCKKEWVICRIFNKAGEKKNPYHPIPTYFLDPSSSSPNPGLPPLTDFQHQENPIQILLQSHQPFVHQDANPFLSLPLPEPLLPTTTLPSLLKPQCPPKDNPNPQEEQASSWLETYLQNPFLYDVGLPQLALGGAGHELPFLGFTATGDSGPLVF</sequence>
<dbReference type="OrthoDB" id="1424968at2759"/>
<dbReference type="Gene3D" id="2.170.150.80">
    <property type="entry name" value="NAC domain"/>
    <property type="match status" value="1"/>
</dbReference>
<evidence type="ECO:0000313" key="8">
    <source>
        <dbReference type="Proteomes" id="UP000797356"/>
    </source>
</evidence>
<proteinExistence type="predicted"/>
<dbReference type="PROSITE" id="PS51005">
    <property type="entry name" value="NAC"/>
    <property type="match status" value="1"/>
</dbReference>
<evidence type="ECO:0000256" key="3">
    <source>
        <dbReference type="ARBA" id="ARBA00023163"/>
    </source>
</evidence>
<organism evidence="7 8">
    <name type="scientific">Cocos nucifera</name>
    <name type="common">Coconut palm</name>
    <dbReference type="NCBI Taxonomy" id="13894"/>
    <lineage>
        <taxon>Eukaryota</taxon>
        <taxon>Viridiplantae</taxon>
        <taxon>Streptophyta</taxon>
        <taxon>Embryophyta</taxon>
        <taxon>Tracheophyta</taxon>
        <taxon>Spermatophyta</taxon>
        <taxon>Magnoliopsida</taxon>
        <taxon>Liliopsida</taxon>
        <taxon>Arecaceae</taxon>
        <taxon>Arecoideae</taxon>
        <taxon>Cocoseae</taxon>
        <taxon>Attaleinae</taxon>
        <taxon>Cocos</taxon>
    </lineage>
</organism>
<dbReference type="SUPFAM" id="SSF101941">
    <property type="entry name" value="NAC domain"/>
    <property type="match status" value="1"/>
</dbReference>
<keyword evidence="1" id="KW-0805">Transcription regulation</keyword>
<reference evidence="7" key="1">
    <citation type="journal article" date="2017" name="Gigascience">
        <title>The genome draft of coconut (Cocos nucifera).</title>
        <authorList>
            <person name="Xiao Y."/>
            <person name="Xu P."/>
            <person name="Fan H."/>
            <person name="Baudouin L."/>
            <person name="Xia W."/>
            <person name="Bocs S."/>
            <person name="Xu J."/>
            <person name="Li Q."/>
            <person name="Guo A."/>
            <person name="Zhou L."/>
            <person name="Li J."/>
            <person name="Wu Y."/>
            <person name="Ma Z."/>
            <person name="Armero A."/>
            <person name="Issali A.E."/>
            <person name="Liu N."/>
            <person name="Peng M."/>
            <person name="Yang Y."/>
        </authorList>
    </citation>
    <scope>NUCLEOTIDE SEQUENCE</scope>
    <source>
        <tissue evidence="7">Spear leaf of Hainan Tall coconut</tissue>
    </source>
</reference>
<keyword evidence="2" id="KW-0238">DNA-binding</keyword>
<evidence type="ECO:0000256" key="2">
    <source>
        <dbReference type="ARBA" id="ARBA00023125"/>
    </source>
</evidence>
<dbReference type="GO" id="GO:0003677">
    <property type="term" value="F:DNA binding"/>
    <property type="evidence" value="ECO:0007669"/>
    <property type="project" value="UniProtKB-KW"/>
</dbReference>
<feature type="domain" description="NAC" evidence="6">
    <location>
        <begin position="1"/>
        <end position="99"/>
    </location>
</feature>
<evidence type="ECO:0000256" key="5">
    <source>
        <dbReference type="SAM" id="MobiDB-lite"/>
    </source>
</evidence>
<dbReference type="PANTHER" id="PTHR31744">
    <property type="entry name" value="PROTEIN CUP-SHAPED COTYLEDON 2-RELATED"/>
    <property type="match status" value="1"/>
</dbReference>
<evidence type="ECO:0000256" key="4">
    <source>
        <dbReference type="ARBA" id="ARBA00023242"/>
    </source>
</evidence>
<accession>A0A8K0IP29</accession>
<feature type="region of interest" description="Disordered" evidence="5">
    <location>
        <begin position="171"/>
        <end position="192"/>
    </location>
</feature>
<dbReference type="GO" id="GO:0006355">
    <property type="term" value="P:regulation of DNA-templated transcription"/>
    <property type="evidence" value="ECO:0007669"/>
    <property type="project" value="InterPro"/>
</dbReference>
<keyword evidence="3" id="KW-0804">Transcription</keyword>
<evidence type="ECO:0000313" key="7">
    <source>
        <dbReference type="EMBL" id="KAG1363896.1"/>
    </source>
</evidence>
<evidence type="ECO:0000259" key="6">
    <source>
        <dbReference type="PROSITE" id="PS51005"/>
    </source>
</evidence>
<keyword evidence="8" id="KW-1185">Reference proteome</keyword>
<gene>
    <name evidence="7" type="ORF">COCNU_11G007230</name>
</gene>
<dbReference type="AlphaFoldDB" id="A0A8K0IP29"/>
<dbReference type="Pfam" id="PF02365">
    <property type="entry name" value="NAM"/>
    <property type="match status" value="1"/>
</dbReference>